<evidence type="ECO:0000256" key="5">
    <source>
        <dbReference type="ARBA" id="ARBA00022771"/>
    </source>
</evidence>
<protein>
    <recommendedName>
        <fullName evidence="2">DNA-(apurinic or apyrimidinic site) lyase</fullName>
        <ecNumber evidence="2">4.2.99.18</ecNumber>
    </recommendedName>
</protein>
<dbReference type="SMART" id="SM00898">
    <property type="entry name" value="Fapy_DNA_glyco"/>
    <property type="match status" value="1"/>
</dbReference>
<dbReference type="InterPro" id="IPR012319">
    <property type="entry name" value="FPG_cat"/>
</dbReference>
<dbReference type="KEGG" id="rter:IDM49_09930"/>
<evidence type="ECO:0000256" key="7">
    <source>
        <dbReference type="ARBA" id="ARBA00022833"/>
    </source>
</evidence>
<dbReference type="AlphaFoldDB" id="A0A7H2BCX2"/>
<keyword evidence="3" id="KW-0479">Metal-binding</keyword>
<evidence type="ECO:0000256" key="11">
    <source>
        <dbReference type="ARBA" id="ARBA00023268"/>
    </source>
</evidence>
<keyword evidence="6" id="KW-0378">Hydrolase</keyword>
<dbReference type="InterPro" id="IPR000214">
    <property type="entry name" value="Znf_DNA_glyclase/AP_lyase"/>
</dbReference>
<keyword evidence="9" id="KW-0234">DNA repair</keyword>
<dbReference type="PROSITE" id="PS51068">
    <property type="entry name" value="FPG_CAT"/>
    <property type="match status" value="1"/>
</dbReference>
<dbReference type="EC" id="4.2.99.18" evidence="2"/>
<dbReference type="Proteomes" id="UP000516404">
    <property type="component" value="Chromosome"/>
</dbReference>
<accession>A0A7H2BCX2</accession>
<feature type="domain" description="Formamidopyrimidine-DNA glycosylase catalytic" evidence="15">
    <location>
        <begin position="2"/>
        <end position="147"/>
    </location>
</feature>
<dbReference type="InterPro" id="IPR035937">
    <property type="entry name" value="FPG_N"/>
</dbReference>
<dbReference type="InterPro" id="IPR044090">
    <property type="entry name" value="Nei2_N"/>
</dbReference>
<dbReference type="GO" id="GO:0006284">
    <property type="term" value="P:base-excision repair"/>
    <property type="evidence" value="ECO:0007669"/>
    <property type="project" value="InterPro"/>
</dbReference>
<dbReference type="PANTHER" id="PTHR42697:SF1">
    <property type="entry name" value="ENDONUCLEASE 8"/>
    <property type="match status" value="1"/>
</dbReference>
<keyword evidence="4" id="KW-0227">DNA damage</keyword>
<name>A0A7H2BCX2_9MICC</name>
<sequence>MPEGDTVWRQARSLHKALAGRTAHSTSFRYPDVAEVDFSGKHIHGALARGKHLLLRIDDFTVHSHLKMDGIWHIYGVDDNGNPQRWKRPASAARAIINANARQDANGQLVPGSTPVSAVGFTLGLLEIFPTTEENERLGYLGPDLLGADWNPQLALNNLLAQPERLIGPALLDQKNLMGIGTIFRAETLFLAGVDPRSQVGAVPDLARVIEIAHLLLTANRMRPRRVTRTEREPLWCYGRRGRPCYRCGSFIIKDELSDLGTGAKRFGTDRYAQTEETVSRISFRCPTCQVLYI</sequence>
<dbReference type="GeneID" id="96624556"/>
<evidence type="ECO:0000256" key="9">
    <source>
        <dbReference type="ARBA" id="ARBA00023204"/>
    </source>
</evidence>
<dbReference type="SUPFAM" id="SSF46946">
    <property type="entry name" value="S13-like H2TH domain"/>
    <property type="match status" value="1"/>
</dbReference>
<evidence type="ECO:0000313" key="17">
    <source>
        <dbReference type="Proteomes" id="UP000516404"/>
    </source>
</evidence>
<gene>
    <name evidence="16" type="ORF">IDM49_09930</name>
</gene>
<evidence type="ECO:0000256" key="12">
    <source>
        <dbReference type="ARBA" id="ARBA00023295"/>
    </source>
</evidence>
<dbReference type="SUPFAM" id="SSF81624">
    <property type="entry name" value="N-terminal domain of MutM-like DNA repair proteins"/>
    <property type="match status" value="1"/>
</dbReference>
<dbReference type="Gene3D" id="3.20.190.10">
    <property type="entry name" value="MutM-like, N-terminal"/>
    <property type="match status" value="1"/>
</dbReference>
<reference evidence="16 17" key="1">
    <citation type="submission" date="2020-09" db="EMBL/GenBank/DDBJ databases">
        <title>Investigation of environmental microbes.</title>
        <authorList>
            <person name="Ou Y."/>
            <person name="Kang Q."/>
        </authorList>
    </citation>
    <scope>NUCLEOTIDE SEQUENCE [LARGE SCALE GENOMIC DNA]</scope>
    <source>
        <strain evidence="16 17">KJZ-14</strain>
    </source>
</reference>
<evidence type="ECO:0000256" key="2">
    <source>
        <dbReference type="ARBA" id="ARBA00012720"/>
    </source>
</evidence>
<dbReference type="Pfam" id="PF06831">
    <property type="entry name" value="H2TH"/>
    <property type="match status" value="1"/>
</dbReference>
<evidence type="ECO:0000256" key="6">
    <source>
        <dbReference type="ARBA" id="ARBA00022801"/>
    </source>
</evidence>
<organism evidence="16 17">
    <name type="scientific">Rothia terrae</name>
    <dbReference type="NCBI Taxonomy" id="396015"/>
    <lineage>
        <taxon>Bacteria</taxon>
        <taxon>Bacillati</taxon>
        <taxon>Actinomycetota</taxon>
        <taxon>Actinomycetes</taxon>
        <taxon>Micrococcales</taxon>
        <taxon>Micrococcaceae</taxon>
        <taxon>Rothia</taxon>
    </lineage>
</organism>
<feature type="domain" description="FPG-type" evidence="14">
    <location>
        <begin position="236"/>
        <end position="291"/>
    </location>
</feature>
<comment type="similarity">
    <text evidence="1">Belongs to the FPG family.</text>
</comment>
<keyword evidence="7" id="KW-0862">Zinc</keyword>
<keyword evidence="11" id="KW-0511">Multifunctional enzyme</keyword>
<evidence type="ECO:0000313" key="16">
    <source>
        <dbReference type="EMBL" id="QNV37518.1"/>
    </source>
</evidence>
<dbReference type="CDD" id="cd08971">
    <property type="entry name" value="AcNei2_N"/>
    <property type="match status" value="1"/>
</dbReference>
<dbReference type="PROSITE" id="PS51066">
    <property type="entry name" value="ZF_FPG_2"/>
    <property type="match status" value="1"/>
</dbReference>
<keyword evidence="12" id="KW-0326">Glycosidase</keyword>
<dbReference type="GO" id="GO:0000703">
    <property type="term" value="F:oxidized pyrimidine nucleobase lesion DNA N-glycosylase activity"/>
    <property type="evidence" value="ECO:0007669"/>
    <property type="project" value="TreeGrafter"/>
</dbReference>
<dbReference type="EMBL" id="CP061539">
    <property type="protein sequence ID" value="QNV37518.1"/>
    <property type="molecule type" value="Genomic_DNA"/>
</dbReference>
<keyword evidence="8" id="KW-0238">DNA-binding</keyword>
<evidence type="ECO:0000256" key="4">
    <source>
        <dbReference type="ARBA" id="ARBA00022763"/>
    </source>
</evidence>
<dbReference type="SMART" id="SM01232">
    <property type="entry name" value="H2TH"/>
    <property type="match status" value="1"/>
</dbReference>
<keyword evidence="5 13" id="KW-0863">Zinc-finger</keyword>
<evidence type="ECO:0000259" key="15">
    <source>
        <dbReference type="PROSITE" id="PS51068"/>
    </source>
</evidence>
<dbReference type="RefSeq" id="WP_190724384.1">
    <property type="nucleotide sequence ID" value="NZ_CP061539.1"/>
</dbReference>
<dbReference type="Pfam" id="PF01149">
    <property type="entry name" value="Fapy_DNA_glyco"/>
    <property type="match status" value="1"/>
</dbReference>
<dbReference type="PANTHER" id="PTHR42697">
    <property type="entry name" value="ENDONUCLEASE 8"/>
    <property type="match status" value="1"/>
</dbReference>
<evidence type="ECO:0000256" key="10">
    <source>
        <dbReference type="ARBA" id="ARBA00023239"/>
    </source>
</evidence>
<dbReference type="Gene3D" id="1.10.8.50">
    <property type="match status" value="1"/>
</dbReference>
<dbReference type="InterPro" id="IPR010979">
    <property type="entry name" value="Ribosomal_uS13-like_H2TH"/>
</dbReference>
<proteinExistence type="inferred from homology"/>
<evidence type="ECO:0000259" key="14">
    <source>
        <dbReference type="PROSITE" id="PS51066"/>
    </source>
</evidence>
<dbReference type="GO" id="GO:0140078">
    <property type="term" value="F:class I DNA-(apurinic or apyrimidinic site) endonuclease activity"/>
    <property type="evidence" value="ECO:0007669"/>
    <property type="project" value="UniProtKB-EC"/>
</dbReference>
<dbReference type="InterPro" id="IPR015886">
    <property type="entry name" value="H2TH_FPG"/>
</dbReference>
<evidence type="ECO:0000256" key="3">
    <source>
        <dbReference type="ARBA" id="ARBA00022723"/>
    </source>
</evidence>
<dbReference type="GO" id="GO:0008270">
    <property type="term" value="F:zinc ion binding"/>
    <property type="evidence" value="ECO:0007669"/>
    <property type="project" value="UniProtKB-KW"/>
</dbReference>
<dbReference type="GO" id="GO:0003684">
    <property type="term" value="F:damaged DNA binding"/>
    <property type="evidence" value="ECO:0007669"/>
    <property type="project" value="InterPro"/>
</dbReference>
<evidence type="ECO:0000256" key="13">
    <source>
        <dbReference type="PROSITE-ProRule" id="PRU00391"/>
    </source>
</evidence>
<keyword evidence="17" id="KW-1185">Reference proteome</keyword>
<evidence type="ECO:0000256" key="8">
    <source>
        <dbReference type="ARBA" id="ARBA00023125"/>
    </source>
</evidence>
<keyword evidence="10" id="KW-0456">Lyase</keyword>
<evidence type="ECO:0000256" key="1">
    <source>
        <dbReference type="ARBA" id="ARBA00009409"/>
    </source>
</evidence>